<evidence type="ECO:0000256" key="2">
    <source>
        <dbReference type="ARBA" id="ARBA00004718"/>
    </source>
</evidence>
<feature type="region of interest" description="Disordered" evidence="15">
    <location>
        <begin position="540"/>
        <end position="631"/>
    </location>
</feature>
<comment type="subunit">
    <text evidence="11">Heterodimer.</text>
</comment>
<organism evidence="19 20">
    <name type="scientific">Naegleria fowleri</name>
    <name type="common">Brain eating amoeba</name>
    <dbReference type="NCBI Taxonomy" id="5763"/>
    <lineage>
        <taxon>Eukaryota</taxon>
        <taxon>Discoba</taxon>
        <taxon>Heterolobosea</taxon>
        <taxon>Tetramitia</taxon>
        <taxon>Eutetramitia</taxon>
        <taxon>Vahlkampfiidae</taxon>
        <taxon>Naegleria</taxon>
    </lineage>
</organism>
<dbReference type="VEuPathDB" id="AmoebaDB:FDP41_004099"/>
<evidence type="ECO:0000256" key="12">
    <source>
        <dbReference type="PIRSR" id="PIRSR039133-1"/>
    </source>
</evidence>
<accession>A0A6A5BRK0</accession>
<evidence type="ECO:0000256" key="1">
    <source>
        <dbReference type="ARBA" id="ARBA00004123"/>
    </source>
</evidence>
<keyword evidence="5 11" id="KW-0479">Metal-binding</keyword>
<feature type="binding site" evidence="13">
    <location>
        <position position="57"/>
    </location>
    <ligand>
        <name>ATP</name>
        <dbReference type="ChEBI" id="CHEBI:30616"/>
    </ligand>
</feature>
<evidence type="ECO:0000256" key="5">
    <source>
        <dbReference type="ARBA" id="ARBA00022723"/>
    </source>
</evidence>
<evidence type="ECO:0000256" key="4">
    <source>
        <dbReference type="ARBA" id="ARBA00022679"/>
    </source>
</evidence>
<keyword evidence="7 11" id="KW-0833">Ubl conjugation pathway</keyword>
<evidence type="ECO:0000256" key="11">
    <source>
        <dbReference type="PIRNR" id="PIRNR039133"/>
    </source>
</evidence>
<dbReference type="VEuPathDB" id="AmoebaDB:NF0087640"/>
<dbReference type="InterPro" id="IPR045886">
    <property type="entry name" value="ThiF/MoeB/HesA"/>
</dbReference>
<gene>
    <name evidence="19" type="ORF">FDP41_004099</name>
</gene>
<evidence type="ECO:0000259" key="17">
    <source>
        <dbReference type="Pfam" id="PF10585"/>
    </source>
</evidence>
<feature type="binding site" evidence="14">
    <location>
        <position position="167"/>
    </location>
    <ligand>
        <name>Zn(2+)</name>
        <dbReference type="ChEBI" id="CHEBI:29105"/>
    </ligand>
</feature>
<keyword evidence="20" id="KW-1185">Reference proteome</keyword>
<evidence type="ECO:0000259" key="18">
    <source>
        <dbReference type="Pfam" id="PF14732"/>
    </source>
</evidence>
<comment type="similarity">
    <text evidence="3 11">Belongs to the ubiquitin-activating E1 family.</text>
</comment>
<keyword evidence="4" id="KW-0808">Transferase</keyword>
<dbReference type="Pfam" id="PF14732">
    <property type="entry name" value="UAE_UbL"/>
    <property type="match status" value="1"/>
</dbReference>
<dbReference type="PIRSF" id="PIRSF039133">
    <property type="entry name" value="SUMO_E1B"/>
    <property type="match status" value="1"/>
</dbReference>
<dbReference type="GO" id="GO:0016740">
    <property type="term" value="F:transferase activity"/>
    <property type="evidence" value="ECO:0007669"/>
    <property type="project" value="UniProtKB-KW"/>
</dbReference>
<keyword evidence="10" id="KW-0539">Nucleus</keyword>
<evidence type="ECO:0000256" key="3">
    <source>
        <dbReference type="ARBA" id="ARBA00005673"/>
    </source>
</evidence>
<evidence type="ECO:0000256" key="7">
    <source>
        <dbReference type="ARBA" id="ARBA00022786"/>
    </source>
</evidence>
<evidence type="ECO:0000256" key="15">
    <source>
        <dbReference type="SAM" id="MobiDB-lite"/>
    </source>
</evidence>
<feature type="binding site" evidence="13">
    <location>
        <begin position="33"/>
        <end position="38"/>
    </location>
    <ligand>
        <name>ATP</name>
        <dbReference type="ChEBI" id="CHEBI:30616"/>
    </ligand>
</feature>
<evidence type="ECO:0000313" key="20">
    <source>
        <dbReference type="Proteomes" id="UP000444721"/>
    </source>
</evidence>
<dbReference type="Pfam" id="PF00899">
    <property type="entry name" value="ThiF"/>
    <property type="match status" value="1"/>
</dbReference>
<feature type="domain" description="Ubiquitin/SUMO-activating enzyme ubiquitin-like" evidence="18">
    <location>
        <begin position="442"/>
        <end position="530"/>
    </location>
</feature>
<evidence type="ECO:0000259" key="16">
    <source>
        <dbReference type="Pfam" id="PF00899"/>
    </source>
</evidence>
<evidence type="ECO:0000256" key="8">
    <source>
        <dbReference type="ARBA" id="ARBA00022833"/>
    </source>
</evidence>
<dbReference type="FunFam" id="3.50.50.80:FF:000002">
    <property type="entry name" value="SUMO-activating enzyme subunit 2"/>
    <property type="match status" value="1"/>
</dbReference>
<evidence type="ECO:0000313" key="19">
    <source>
        <dbReference type="EMBL" id="KAF0976804.1"/>
    </source>
</evidence>
<feature type="compositionally biased region" description="Basic and acidic residues" evidence="15">
    <location>
        <begin position="615"/>
        <end position="624"/>
    </location>
</feature>
<dbReference type="GO" id="GO:0031510">
    <property type="term" value="C:SUMO activating enzyme complex"/>
    <property type="evidence" value="ECO:0007669"/>
    <property type="project" value="UniProtKB-UniRule"/>
</dbReference>
<feature type="binding site" evidence="13">
    <location>
        <position position="81"/>
    </location>
    <ligand>
        <name>ATP</name>
        <dbReference type="ChEBI" id="CHEBI:30616"/>
    </ligand>
</feature>
<dbReference type="PANTHER" id="PTHR10953">
    <property type="entry name" value="UBIQUITIN-ACTIVATING ENZYME E1"/>
    <property type="match status" value="1"/>
</dbReference>
<dbReference type="OMA" id="TPSEHIH"/>
<dbReference type="Gene3D" id="3.10.290.20">
    <property type="entry name" value="Ubiquitin-like 2 activating enzyme e1b. Chain: B, domain 3"/>
    <property type="match status" value="1"/>
</dbReference>
<dbReference type="GO" id="GO:0005524">
    <property type="term" value="F:ATP binding"/>
    <property type="evidence" value="ECO:0007669"/>
    <property type="project" value="UniProtKB-UniRule"/>
</dbReference>
<comment type="pathway">
    <text evidence="2 11">Protein modification; protein sumoylation.</text>
</comment>
<proteinExistence type="inferred from homology"/>
<sequence>MSHPHVDRYASLKLVYGNDLIEFVRESKVLVVGAGGIGCELLKNLVLSGFENIEIIDLDTIDISNLNRQFLFRQKHVRESKAKIAKETALTFNPKCNIVAHHGNIKQSAYGLDFFKQFKLVINALDNVDARRHVNRLCLAANIPMLDGGTAGYLGQVKSYQRGFTECYECKGNRNTEKTYAVCTIRSNPSKMIHCVVWAKLLFDRLFGKVSDSNEISTGFEEILKATEDFPQKVFNKVFVHDVRELSQMKNKEVWNTGKPPEPLTDEYLKILRQNNPNADKRAGVKDQIIWTPDECVQILLKSLTSLKQRREKSSEPLSFDKDDEDALNLVTSASNLRAFNFHIPPSSRFDIKSMAGNIVPAIATTNAIIAGLLVCEAFKVMKSIHLSQGKEGSVNHVSECLQTDCLAKTVVKGRKNTIILPVRMGPPNKKCFVCSSNSVTVFVNCDKMSLERFVEDVLKNKLALKEPSVLSNDDLIYECGEELEQDQIELIQKRQKELLKDTGIVDGSELIVEDFSQDISWKVIVRHMPDIEVEEFYVEGDEPPKPATEETATRIPSSRVTDESSGDVMTLTDDDDGCVCITDQQEERKRLNERRNELKRKRAETENNLSEDTNPLKEKKQEDEVILLDD</sequence>
<dbReference type="InterPro" id="IPR035985">
    <property type="entry name" value="Ubiquitin-activating_enz"/>
</dbReference>
<feature type="active site" description="Glycyl thioester intermediate" evidence="12">
    <location>
        <position position="183"/>
    </location>
</feature>
<feature type="compositionally biased region" description="Basic and acidic residues" evidence="15">
    <location>
        <begin position="586"/>
        <end position="597"/>
    </location>
</feature>
<keyword evidence="8 11" id="KW-0862">Zinc</keyword>
<reference evidence="19 20" key="1">
    <citation type="journal article" date="2019" name="Sci. Rep.">
        <title>Nanopore sequencing improves the draft genome of the human pathogenic amoeba Naegleria fowleri.</title>
        <authorList>
            <person name="Liechti N."/>
            <person name="Schurch N."/>
            <person name="Bruggmann R."/>
            <person name="Wittwer M."/>
        </authorList>
    </citation>
    <scope>NUCLEOTIDE SEQUENCE [LARGE SCALE GENOMIC DNA]</scope>
    <source>
        <strain evidence="19 20">ATCC 30894</strain>
    </source>
</reference>
<dbReference type="PANTHER" id="PTHR10953:SF5">
    <property type="entry name" value="SUMO-ACTIVATING ENZYME SUBUNIT 2"/>
    <property type="match status" value="1"/>
</dbReference>
<evidence type="ECO:0000256" key="10">
    <source>
        <dbReference type="ARBA" id="ARBA00023242"/>
    </source>
</evidence>
<dbReference type="AlphaFoldDB" id="A0A6A5BRK0"/>
<dbReference type="SUPFAM" id="SSF69572">
    <property type="entry name" value="Activating enzymes of the ubiquitin-like proteins"/>
    <property type="match status" value="1"/>
</dbReference>
<feature type="domain" description="THIF-type NAD/FAD binding fold" evidence="16">
    <location>
        <begin position="12"/>
        <end position="385"/>
    </location>
</feature>
<dbReference type="VEuPathDB" id="AmoebaDB:NfTy_069060"/>
<evidence type="ECO:0000256" key="9">
    <source>
        <dbReference type="ARBA" id="ARBA00022840"/>
    </source>
</evidence>
<dbReference type="GO" id="GO:0046872">
    <property type="term" value="F:metal ion binding"/>
    <property type="evidence" value="ECO:0007669"/>
    <property type="project" value="UniProtKB-KW"/>
</dbReference>
<dbReference type="GO" id="GO:0005737">
    <property type="term" value="C:cytoplasm"/>
    <property type="evidence" value="ECO:0007669"/>
    <property type="project" value="TreeGrafter"/>
</dbReference>
<dbReference type="Gene3D" id="1.10.10.520">
    <property type="entry name" value="Ubiquitin activating enzymes (Uba3). Chain: B, domain 2"/>
    <property type="match status" value="1"/>
</dbReference>
<dbReference type="InterPro" id="IPR019572">
    <property type="entry name" value="UBA_E1_SCCH"/>
</dbReference>
<dbReference type="OrthoDB" id="10255449at2759"/>
<evidence type="ECO:0000256" key="13">
    <source>
        <dbReference type="PIRSR" id="PIRSR039133-2"/>
    </source>
</evidence>
<feature type="binding site" evidence="13">
    <location>
        <begin position="126"/>
        <end position="131"/>
    </location>
    <ligand>
        <name>ATP</name>
        <dbReference type="ChEBI" id="CHEBI:30616"/>
    </ligand>
</feature>
<protein>
    <recommendedName>
        <fullName evidence="11">SUMO-activating enzyme subunit</fullName>
    </recommendedName>
</protein>
<dbReference type="RefSeq" id="XP_044561517.1">
    <property type="nucleotide sequence ID" value="XM_044707476.1"/>
</dbReference>
<feature type="binding site" evidence="13">
    <location>
        <begin position="65"/>
        <end position="68"/>
    </location>
    <ligand>
        <name>ATP</name>
        <dbReference type="ChEBI" id="CHEBI:30616"/>
    </ligand>
</feature>
<comment type="caution">
    <text evidence="19">The sequence shown here is derived from an EMBL/GenBank/DDBJ whole genome shotgun (WGS) entry which is preliminary data.</text>
</comment>
<dbReference type="InterPro" id="IPR000594">
    <property type="entry name" value="ThiF_NAD_FAD-bd"/>
</dbReference>
<dbReference type="Proteomes" id="UP000444721">
    <property type="component" value="Unassembled WGS sequence"/>
</dbReference>
<keyword evidence="9 11" id="KW-0067">ATP-binding</keyword>
<keyword evidence="6 11" id="KW-0547">Nucleotide-binding</keyword>
<feature type="domain" description="Ubiquitin-activating enzyme SCCH" evidence="17">
    <location>
        <begin position="253"/>
        <end position="353"/>
    </location>
</feature>
<dbReference type="InterPro" id="IPR023318">
    <property type="entry name" value="Ub_act_enz_dom_a_sf"/>
</dbReference>
<dbReference type="GO" id="GO:0019948">
    <property type="term" value="F:SUMO activating enzyme activity"/>
    <property type="evidence" value="ECO:0007669"/>
    <property type="project" value="UniProtKB-UniRule"/>
</dbReference>
<comment type="subcellular location">
    <subcellularLocation>
        <location evidence="1">Nucleus</location>
    </subcellularLocation>
</comment>
<dbReference type="GeneID" id="68111317"/>
<dbReference type="Pfam" id="PF10585">
    <property type="entry name" value="UBA_E1_SCCH"/>
    <property type="match status" value="1"/>
</dbReference>
<dbReference type="Gene3D" id="3.40.50.720">
    <property type="entry name" value="NAD(P)-binding Rossmann-like Domain"/>
    <property type="match status" value="1"/>
</dbReference>
<feature type="compositionally biased region" description="Basic and acidic residues" evidence="15">
    <location>
        <begin position="543"/>
        <end position="553"/>
    </location>
</feature>
<dbReference type="InterPro" id="IPR028077">
    <property type="entry name" value="UAE_UbL_dom"/>
</dbReference>
<evidence type="ECO:0000256" key="6">
    <source>
        <dbReference type="ARBA" id="ARBA00022741"/>
    </source>
</evidence>
<name>A0A6A5BRK0_NAEFO</name>
<evidence type="ECO:0000256" key="14">
    <source>
        <dbReference type="PIRSR" id="PIRSR039133-3"/>
    </source>
</evidence>
<feature type="binding site" evidence="14">
    <location>
        <position position="435"/>
    </location>
    <ligand>
        <name>Zn(2+)</name>
        <dbReference type="ChEBI" id="CHEBI:29105"/>
    </ligand>
</feature>
<feature type="binding site" evidence="14">
    <location>
        <position position="170"/>
    </location>
    <ligand>
        <name>Zn(2+)</name>
        <dbReference type="ChEBI" id="CHEBI:29105"/>
    </ligand>
</feature>
<dbReference type="FunFam" id="3.40.50.720:FF:000618">
    <property type="entry name" value="SUMO-activating enzyme subunit 2"/>
    <property type="match status" value="1"/>
</dbReference>
<dbReference type="GO" id="GO:0016925">
    <property type="term" value="P:protein sumoylation"/>
    <property type="evidence" value="ECO:0007669"/>
    <property type="project" value="UniProtKB-UniRule"/>
</dbReference>
<dbReference type="InterPro" id="IPR030661">
    <property type="entry name" value="Uba2"/>
</dbReference>
<dbReference type="UniPathway" id="UPA00886"/>
<dbReference type="EMBL" id="VFQX01000036">
    <property type="protein sequence ID" value="KAF0976804.1"/>
    <property type="molecule type" value="Genomic_DNA"/>
</dbReference>
<feature type="binding site" evidence="14">
    <location>
        <position position="432"/>
    </location>
    <ligand>
        <name>Zn(2+)</name>
        <dbReference type="ChEBI" id="CHEBI:29105"/>
    </ligand>
</feature>